<sequence length="285" mass="30259">MPHSDGRLHDRVAFVTGAGRNIGRAIALACAAEGARVAVADVDHDGAEGVAREISDLGGRAIALTGDAGDFADVDRMFADTEEHLGTVDLLVNNAYARLGATNWASFLTVDPADWSQFVTRNTDMFFGCTQRAARALAIEERPGAVVNISSNGSDRAHRNHIAYDSVKGAMDAFTRATAVDLAPWGIRVNGIRPGNIAISNEPAEVWPDGRRAHQGSQIPMGRPGSPDEIAAGVVFLGSDDASYVTGQTFNIDGGLLTQGRSPQVEFVTVYTPENIGPFSRRLRG</sequence>
<comment type="similarity">
    <text evidence="1">Belongs to the short-chain dehydrogenases/reductases (SDR) family.</text>
</comment>
<evidence type="ECO:0000313" key="4">
    <source>
        <dbReference type="Proteomes" id="UP001239083"/>
    </source>
</evidence>
<dbReference type="Pfam" id="PF13561">
    <property type="entry name" value="adh_short_C2"/>
    <property type="match status" value="1"/>
</dbReference>
<dbReference type="PRINTS" id="PR00080">
    <property type="entry name" value="SDRFAMILY"/>
</dbReference>
<dbReference type="SUPFAM" id="SSF51735">
    <property type="entry name" value="NAD(P)-binding Rossmann-fold domains"/>
    <property type="match status" value="1"/>
</dbReference>
<gene>
    <name evidence="3" type="ORF">QFZ26_002695</name>
</gene>
<keyword evidence="2" id="KW-0560">Oxidoreductase</keyword>
<dbReference type="RefSeq" id="WP_307042956.1">
    <property type="nucleotide sequence ID" value="NZ_JAUSYY010000001.1"/>
</dbReference>
<dbReference type="InterPro" id="IPR036291">
    <property type="entry name" value="NAD(P)-bd_dom_sf"/>
</dbReference>
<protein>
    <submittedName>
        <fullName evidence="3">NAD(P)-dependent dehydrogenase (Short-subunit alcohol dehydrogenase family)</fullName>
    </submittedName>
</protein>
<evidence type="ECO:0000256" key="1">
    <source>
        <dbReference type="ARBA" id="ARBA00006484"/>
    </source>
</evidence>
<dbReference type="PANTHER" id="PTHR43639">
    <property type="entry name" value="OXIDOREDUCTASE, SHORT-CHAIN DEHYDROGENASE/REDUCTASE FAMILY (AFU_ORTHOLOGUE AFUA_5G02870)"/>
    <property type="match status" value="1"/>
</dbReference>
<dbReference type="InterPro" id="IPR002347">
    <property type="entry name" value="SDR_fam"/>
</dbReference>
<dbReference type="EMBL" id="JAUSYY010000001">
    <property type="protein sequence ID" value="MDQ0895140.1"/>
    <property type="molecule type" value="Genomic_DNA"/>
</dbReference>
<name>A0ABU0RAN1_9MICO</name>
<dbReference type="Proteomes" id="UP001239083">
    <property type="component" value="Unassembled WGS sequence"/>
</dbReference>
<proteinExistence type="inferred from homology"/>
<keyword evidence="4" id="KW-1185">Reference proteome</keyword>
<evidence type="ECO:0000256" key="2">
    <source>
        <dbReference type="ARBA" id="ARBA00023002"/>
    </source>
</evidence>
<dbReference type="PANTHER" id="PTHR43639:SF1">
    <property type="entry name" value="SHORT-CHAIN DEHYDROGENASE_REDUCTASE FAMILY PROTEIN"/>
    <property type="match status" value="1"/>
</dbReference>
<dbReference type="Gene3D" id="3.40.50.720">
    <property type="entry name" value="NAD(P)-binding Rossmann-like Domain"/>
    <property type="match status" value="1"/>
</dbReference>
<reference evidence="3 4" key="1">
    <citation type="submission" date="2023-07" db="EMBL/GenBank/DDBJ databases">
        <title>Comparative genomics of wheat-associated soil bacteria to identify genetic determinants of phenazine resistance.</title>
        <authorList>
            <person name="Mouncey N."/>
        </authorList>
    </citation>
    <scope>NUCLEOTIDE SEQUENCE [LARGE SCALE GENOMIC DNA]</scope>
    <source>
        <strain evidence="3 4">V3I3</strain>
    </source>
</reference>
<evidence type="ECO:0000313" key="3">
    <source>
        <dbReference type="EMBL" id="MDQ0895140.1"/>
    </source>
</evidence>
<organism evidence="3 4">
    <name type="scientific">Agromyces ramosus</name>
    <dbReference type="NCBI Taxonomy" id="33879"/>
    <lineage>
        <taxon>Bacteria</taxon>
        <taxon>Bacillati</taxon>
        <taxon>Actinomycetota</taxon>
        <taxon>Actinomycetes</taxon>
        <taxon>Micrococcales</taxon>
        <taxon>Microbacteriaceae</taxon>
        <taxon>Agromyces</taxon>
    </lineage>
</organism>
<comment type="caution">
    <text evidence="3">The sequence shown here is derived from an EMBL/GenBank/DDBJ whole genome shotgun (WGS) entry which is preliminary data.</text>
</comment>
<accession>A0ABU0RAN1</accession>
<dbReference type="PRINTS" id="PR00081">
    <property type="entry name" value="GDHRDH"/>
</dbReference>